<dbReference type="GO" id="GO:0003697">
    <property type="term" value="F:single-stranded DNA binding"/>
    <property type="evidence" value="ECO:0007669"/>
    <property type="project" value="InterPro"/>
</dbReference>
<dbReference type="Gene3D" id="3.90.1680.10">
    <property type="entry name" value="SOS response associated peptidase-like"/>
    <property type="match status" value="1"/>
</dbReference>
<dbReference type="InterPro" id="IPR036590">
    <property type="entry name" value="SRAP-like"/>
</dbReference>
<dbReference type="GO" id="GO:0016829">
    <property type="term" value="F:lyase activity"/>
    <property type="evidence" value="ECO:0007669"/>
    <property type="project" value="UniProtKB-KW"/>
</dbReference>
<dbReference type="PANTHER" id="PTHR13604:SF0">
    <property type="entry name" value="ABASIC SITE PROCESSING PROTEIN HMCES"/>
    <property type="match status" value="1"/>
</dbReference>
<keyword evidence="3" id="KW-0227">DNA damage</keyword>
<keyword evidence="4 8" id="KW-0378">Hydrolase</keyword>
<comment type="similarity">
    <text evidence="1 8">Belongs to the SOS response-associated peptidase family.</text>
</comment>
<dbReference type="RefSeq" id="WP_012224342.1">
    <property type="nucleotide sequence ID" value="NZ_JABEQG010000003.1"/>
</dbReference>
<evidence type="ECO:0000256" key="2">
    <source>
        <dbReference type="ARBA" id="ARBA00022670"/>
    </source>
</evidence>
<keyword evidence="5" id="KW-0190">Covalent protein-DNA linkage</keyword>
<comment type="caution">
    <text evidence="9">The sequence shown here is derived from an EMBL/GenBank/DDBJ whole genome shotgun (WGS) entry which is preliminary data.</text>
</comment>
<keyword evidence="2 8" id="KW-0645">Protease</keyword>
<evidence type="ECO:0000256" key="8">
    <source>
        <dbReference type="RuleBase" id="RU364100"/>
    </source>
</evidence>
<dbReference type="GO" id="GO:0106300">
    <property type="term" value="P:protein-DNA covalent cross-linking repair"/>
    <property type="evidence" value="ECO:0007669"/>
    <property type="project" value="InterPro"/>
</dbReference>
<dbReference type="Proteomes" id="UP000550787">
    <property type="component" value="Unassembled WGS sequence"/>
</dbReference>
<dbReference type="AlphaFoldDB" id="A0A7W4FCT2"/>
<reference evidence="9 10" key="1">
    <citation type="submission" date="2020-04" db="EMBL/GenBank/DDBJ databases">
        <title>Description of novel Gluconacetobacter.</title>
        <authorList>
            <person name="Sombolestani A."/>
        </authorList>
    </citation>
    <scope>NUCLEOTIDE SEQUENCE [LARGE SCALE GENOMIC DNA]</scope>
    <source>
        <strain evidence="9 10">LMG 7603</strain>
    </source>
</reference>
<dbReference type="Pfam" id="PF02586">
    <property type="entry name" value="SRAP"/>
    <property type="match status" value="1"/>
</dbReference>
<organism evidence="9 10">
    <name type="scientific">Gluconacetobacter diazotrophicus</name>
    <name type="common">Acetobacter diazotrophicus</name>
    <dbReference type="NCBI Taxonomy" id="33996"/>
    <lineage>
        <taxon>Bacteria</taxon>
        <taxon>Pseudomonadati</taxon>
        <taxon>Pseudomonadota</taxon>
        <taxon>Alphaproteobacteria</taxon>
        <taxon>Acetobacterales</taxon>
        <taxon>Acetobacteraceae</taxon>
        <taxon>Gluconacetobacter</taxon>
    </lineage>
</organism>
<protein>
    <recommendedName>
        <fullName evidence="8">Abasic site processing protein</fullName>
        <ecNumber evidence="8">3.4.-.-</ecNumber>
    </recommendedName>
</protein>
<evidence type="ECO:0000313" key="10">
    <source>
        <dbReference type="Proteomes" id="UP000550787"/>
    </source>
</evidence>
<evidence type="ECO:0000256" key="3">
    <source>
        <dbReference type="ARBA" id="ARBA00022763"/>
    </source>
</evidence>
<dbReference type="OMA" id="LWSVWKP"/>
<gene>
    <name evidence="9" type="ORF">HLH33_02960</name>
</gene>
<keyword evidence="6" id="KW-0238">DNA-binding</keyword>
<dbReference type="GO" id="GO:0006508">
    <property type="term" value="P:proteolysis"/>
    <property type="evidence" value="ECO:0007669"/>
    <property type="project" value="UniProtKB-KW"/>
</dbReference>
<keyword evidence="7" id="KW-0456">Lyase</keyword>
<accession>A0A7W4FCT2</accession>
<dbReference type="GO" id="GO:0008233">
    <property type="term" value="F:peptidase activity"/>
    <property type="evidence" value="ECO:0007669"/>
    <property type="project" value="UniProtKB-KW"/>
</dbReference>
<evidence type="ECO:0000256" key="5">
    <source>
        <dbReference type="ARBA" id="ARBA00023124"/>
    </source>
</evidence>
<evidence type="ECO:0000256" key="7">
    <source>
        <dbReference type="ARBA" id="ARBA00023239"/>
    </source>
</evidence>
<dbReference type="EMBL" id="JABEQG010000003">
    <property type="protein sequence ID" value="MBB2155277.1"/>
    <property type="molecule type" value="Genomic_DNA"/>
</dbReference>
<evidence type="ECO:0000256" key="4">
    <source>
        <dbReference type="ARBA" id="ARBA00022801"/>
    </source>
</evidence>
<dbReference type="SUPFAM" id="SSF143081">
    <property type="entry name" value="BB1717-like"/>
    <property type="match status" value="1"/>
</dbReference>
<dbReference type="PANTHER" id="PTHR13604">
    <property type="entry name" value="DC12-RELATED"/>
    <property type="match status" value="1"/>
</dbReference>
<evidence type="ECO:0000256" key="1">
    <source>
        <dbReference type="ARBA" id="ARBA00008136"/>
    </source>
</evidence>
<evidence type="ECO:0000313" key="9">
    <source>
        <dbReference type="EMBL" id="MBB2155277.1"/>
    </source>
</evidence>
<sequence length="226" mass="25265">MCGRFANDLPKDLMQRIFRTTGPAPEWMPSWNIAPRQPAMVVRRHPASETLRLDLLLWGLVPNWAHEMGRQPINARAETVAESGMFRAAFRSRRCLVPATAYYEWRAGPTPRQPYAFARRDGAPMALAAVWESWEHEGDILRSFAIITTRANDSARPIHDRMPVVIADQDRDMWFHAPPMVASTLLAPSPDAVLHAWPVGTRVNSVRNDGPDLIAPMPDGAPSGPC</sequence>
<proteinExistence type="inferred from homology"/>
<dbReference type="EC" id="3.4.-.-" evidence="8"/>
<evidence type="ECO:0000256" key="6">
    <source>
        <dbReference type="ARBA" id="ARBA00023125"/>
    </source>
</evidence>
<name>A0A7W4FCT2_GLUDI</name>
<dbReference type="InterPro" id="IPR003738">
    <property type="entry name" value="SRAP"/>
</dbReference>